<keyword evidence="1" id="KW-0812">Transmembrane</keyword>
<keyword evidence="3" id="KW-1185">Reference proteome</keyword>
<accession>A0A0D0E171</accession>
<evidence type="ECO:0000256" key="1">
    <source>
        <dbReference type="SAM" id="Phobius"/>
    </source>
</evidence>
<dbReference type="EMBL" id="KN824936">
    <property type="protein sequence ID" value="KIK97426.1"/>
    <property type="molecule type" value="Genomic_DNA"/>
</dbReference>
<evidence type="ECO:0000313" key="3">
    <source>
        <dbReference type="Proteomes" id="UP000054538"/>
    </source>
</evidence>
<reference evidence="3" key="2">
    <citation type="submission" date="2015-01" db="EMBL/GenBank/DDBJ databases">
        <title>Evolutionary Origins and Diversification of the Mycorrhizal Mutualists.</title>
        <authorList>
            <consortium name="DOE Joint Genome Institute"/>
            <consortium name="Mycorrhizal Genomics Consortium"/>
            <person name="Kohler A."/>
            <person name="Kuo A."/>
            <person name="Nagy L.G."/>
            <person name="Floudas D."/>
            <person name="Copeland A."/>
            <person name="Barry K.W."/>
            <person name="Cichocki N."/>
            <person name="Veneault-Fourrey C."/>
            <person name="LaButti K."/>
            <person name="Lindquist E.A."/>
            <person name="Lipzen A."/>
            <person name="Lundell T."/>
            <person name="Morin E."/>
            <person name="Murat C."/>
            <person name="Riley R."/>
            <person name="Ohm R."/>
            <person name="Sun H."/>
            <person name="Tunlid A."/>
            <person name="Henrissat B."/>
            <person name="Grigoriev I.V."/>
            <person name="Hibbett D.S."/>
            <person name="Martin F."/>
        </authorList>
    </citation>
    <scope>NUCLEOTIDE SEQUENCE [LARGE SCALE GENOMIC DNA]</scope>
    <source>
        <strain evidence="3">Ve08.2h10</strain>
    </source>
</reference>
<evidence type="ECO:0000313" key="2">
    <source>
        <dbReference type="EMBL" id="KIK97426.1"/>
    </source>
</evidence>
<gene>
    <name evidence="2" type="ORF">PAXRUDRAFT_224262</name>
</gene>
<dbReference type="Proteomes" id="UP000054538">
    <property type="component" value="Unassembled WGS sequence"/>
</dbReference>
<proteinExistence type="predicted"/>
<reference evidence="2 3" key="1">
    <citation type="submission" date="2014-04" db="EMBL/GenBank/DDBJ databases">
        <authorList>
            <consortium name="DOE Joint Genome Institute"/>
            <person name="Kuo A."/>
            <person name="Kohler A."/>
            <person name="Jargeat P."/>
            <person name="Nagy L.G."/>
            <person name="Floudas D."/>
            <person name="Copeland A."/>
            <person name="Barry K.W."/>
            <person name="Cichocki N."/>
            <person name="Veneault-Fourrey C."/>
            <person name="LaButti K."/>
            <person name="Lindquist E.A."/>
            <person name="Lipzen A."/>
            <person name="Lundell T."/>
            <person name="Morin E."/>
            <person name="Murat C."/>
            <person name="Sun H."/>
            <person name="Tunlid A."/>
            <person name="Henrissat B."/>
            <person name="Grigoriev I.V."/>
            <person name="Hibbett D.S."/>
            <person name="Martin F."/>
            <person name="Nordberg H.P."/>
            <person name="Cantor M.N."/>
            <person name="Hua S.X."/>
        </authorList>
    </citation>
    <scope>NUCLEOTIDE SEQUENCE [LARGE SCALE GENOMIC DNA]</scope>
    <source>
        <strain evidence="2 3">Ve08.2h10</strain>
    </source>
</reference>
<feature type="transmembrane region" description="Helical" evidence="1">
    <location>
        <begin position="12"/>
        <end position="32"/>
    </location>
</feature>
<name>A0A0D0E171_9AGAM</name>
<keyword evidence="1" id="KW-0472">Membrane</keyword>
<dbReference type="InParanoid" id="A0A0D0E171"/>
<sequence>MRYITFVLGKHVPRMLTFCTPASIGLIFIFIWHQILNTLQWGFADGVVSVPNRPRSMCGSPTTAGEPMRSSRFPRYQITTIKGGCG</sequence>
<keyword evidence="1" id="KW-1133">Transmembrane helix</keyword>
<protein>
    <submittedName>
        <fullName evidence="2">Uncharacterized protein</fullName>
    </submittedName>
</protein>
<dbReference type="HOGENOM" id="CLU_2498497_0_0_1"/>
<dbReference type="AlphaFoldDB" id="A0A0D0E171"/>
<organism evidence="2 3">
    <name type="scientific">Paxillus rubicundulus Ve08.2h10</name>
    <dbReference type="NCBI Taxonomy" id="930991"/>
    <lineage>
        <taxon>Eukaryota</taxon>
        <taxon>Fungi</taxon>
        <taxon>Dikarya</taxon>
        <taxon>Basidiomycota</taxon>
        <taxon>Agaricomycotina</taxon>
        <taxon>Agaricomycetes</taxon>
        <taxon>Agaricomycetidae</taxon>
        <taxon>Boletales</taxon>
        <taxon>Paxilineae</taxon>
        <taxon>Paxillaceae</taxon>
        <taxon>Paxillus</taxon>
    </lineage>
</organism>